<comment type="caution">
    <text evidence="1">The sequence shown here is derived from an EMBL/GenBank/DDBJ whole genome shotgun (WGS) entry which is preliminary data.</text>
</comment>
<evidence type="ECO:0000313" key="2">
    <source>
        <dbReference type="Proteomes" id="UP000640274"/>
    </source>
</evidence>
<dbReference type="AlphaFoldDB" id="A0A934MW41"/>
<proteinExistence type="predicted"/>
<gene>
    <name evidence="1" type="ORF">JFN88_16260</name>
</gene>
<dbReference type="RefSeq" id="WP_199020318.1">
    <property type="nucleotide sequence ID" value="NZ_JAELUP010000091.1"/>
</dbReference>
<protein>
    <submittedName>
        <fullName evidence="1">Uncharacterized protein</fullName>
    </submittedName>
</protein>
<evidence type="ECO:0000313" key="1">
    <source>
        <dbReference type="EMBL" id="MBJ6362772.1"/>
    </source>
</evidence>
<keyword evidence="2" id="KW-1185">Reference proteome</keyword>
<dbReference type="EMBL" id="JAELUP010000091">
    <property type="protein sequence ID" value="MBJ6362772.1"/>
    <property type="molecule type" value="Genomic_DNA"/>
</dbReference>
<organism evidence="1 2">
    <name type="scientific">Paenibacillus roseus</name>
    <dbReference type="NCBI Taxonomy" id="2798579"/>
    <lineage>
        <taxon>Bacteria</taxon>
        <taxon>Bacillati</taxon>
        <taxon>Bacillota</taxon>
        <taxon>Bacilli</taxon>
        <taxon>Bacillales</taxon>
        <taxon>Paenibacillaceae</taxon>
        <taxon>Paenibacillus</taxon>
    </lineage>
</organism>
<feature type="non-terminal residue" evidence="1">
    <location>
        <position position="126"/>
    </location>
</feature>
<dbReference type="Proteomes" id="UP000640274">
    <property type="component" value="Unassembled WGS sequence"/>
</dbReference>
<accession>A0A934MW41</accession>
<sequence length="126" mass="14718">TKFINKTIAIDLKKEQEKNYISLNKKKSAYSVDSIKHSIQKLGNFVTQRHLANQLFVRLLTKSLVIKDENSKITKESESESSDYSDSDFDMDFIKEQEQTENRSSILKKIDFKGIIELQLEQKQKE</sequence>
<name>A0A934MW41_9BACL</name>
<reference evidence="1" key="1">
    <citation type="submission" date="2020-12" db="EMBL/GenBank/DDBJ databases">
        <authorList>
            <person name="Huq M.A."/>
        </authorList>
    </citation>
    <scope>NUCLEOTIDE SEQUENCE</scope>
    <source>
        <strain evidence="1">MAHUQ-46</strain>
    </source>
</reference>
<feature type="non-terminal residue" evidence="1">
    <location>
        <position position="1"/>
    </location>
</feature>